<feature type="compositionally biased region" description="Gly residues" evidence="1">
    <location>
        <begin position="150"/>
        <end position="161"/>
    </location>
</feature>
<dbReference type="Proteomes" id="UP000800200">
    <property type="component" value="Unassembled WGS sequence"/>
</dbReference>
<feature type="compositionally biased region" description="Basic and acidic residues" evidence="1">
    <location>
        <begin position="125"/>
        <end position="145"/>
    </location>
</feature>
<feature type="region of interest" description="Disordered" evidence="1">
    <location>
        <begin position="120"/>
        <end position="216"/>
    </location>
</feature>
<dbReference type="AlphaFoldDB" id="A0A6A6E675"/>
<evidence type="ECO:0000313" key="3">
    <source>
        <dbReference type="Proteomes" id="UP000800200"/>
    </source>
</evidence>
<sequence length="272" mass="30818">MPMNIFLGNPEDSYSPYPQPCRLQTQQENATKHQRIRGKWNTLSRKHLHGWNANYNLDPHNLVKSCLKVDPDELPGFYKLRMMIKREMERLEWIVGSWMGADIAEYLRLRFQRDGSRIGQAHNFLEPKRRKPEDDGAEDEGKGGDDSNDDGGGGGGGGGGDGGDKDRNEDDDNEGDRDGGGGEEPKKKLKKGELKEPTKSRKKRMSGLGDSDYGDLEDDEAQKKLVKVAAEHLKNQRTQKGKDLIRHAPRVQLLEDVTVDVGDWRHRTRIFD</sequence>
<protein>
    <submittedName>
        <fullName evidence="2">Uncharacterized protein</fullName>
    </submittedName>
</protein>
<keyword evidence="3" id="KW-1185">Reference proteome</keyword>
<name>A0A6A6E675_9PEZI</name>
<evidence type="ECO:0000313" key="2">
    <source>
        <dbReference type="EMBL" id="KAF2186505.1"/>
    </source>
</evidence>
<reference evidence="2" key="1">
    <citation type="journal article" date="2020" name="Stud. Mycol.">
        <title>101 Dothideomycetes genomes: a test case for predicting lifestyles and emergence of pathogens.</title>
        <authorList>
            <person name="Haridas S."/>
            <person name="Albert R."/>
            <person name="Binder M."/>
            <person name="Bloem J."/>
            <person name="Labutti K."/>
            <person name="Salamov A."/>
            <person name="Andreopoulos B."/>
            <person name="Baker S."/>
            <person name="Barry K."/>
            <person name="Bills G."/>
            <person name="Bluhm B."/>
            <person name="Cannon C."/>
            <person name="Castanera R."/>
            <person name="Culley D."/>
            <person name="Daum C."/>
            <person name="Ezra D."/>
            <person name="Gonzalez J."/>
            <person name="Henrissat B."/>
            <person name="Kuo A."/>
            <person name="Liang C."/>
            <person name="Lipzen A."/>
            <person name="Lutzoni F."/>
            <person name="Magnuson J."/>
            <person name="Mondo S."/>
            <person name="Nolan M."/>
            <person name="Ohm R."/>
            <person name="Pangilinan J."/>
            <person name="Park H.-J."/>
            <person name="Ramirez L."/>
            <person name="Alfaro M."/>
            <person name="Sun H."/>
            <person name="Tritt A."/>
            <person name="Yoshinaga Y."/>
            <person name="Zwiers L.-H."/>
            <person name="Turgeon B."/>
            <person name="Goodwin S."/>
            <person name="Spatafora J."/>
            <person name="Crous P."/>
            <person name="Grigoriev I."/>
        </authorList>
    </citation>
    <scope>NUCLEOTIDE SEQUENCE</scope>
    <source>
        <strain evidence="2">CBS 207.26</strain>
    </source>
</reference>
<dbReference type="EMBL" id="ML994629">
    <property type="protein sequence ID" value="KAF2186505.1"/>
    <property type="molecule type" value="Genomic_DNA"/>
</dbReference>
<evidence type="ECO:0000256" key="1">
    <source>
        <dbReference type="SAM" id="MobiDB-lite"/>
    </source>
</evidence>
<proteinExistence type="predicted"/>
<organism evidence="2 3">
    <name type="scientific">Zopfia rhizophila CBS 207.26</name>
    <dbReference type="NCBI Taxonomy" id="1314779"/>
    <lineage>
        <taxon>Eukaryota</taxon>
        <taxon>Fungi</taxon>
        <taxon>Dikarya</taxon>
        <taxon>Ascomycota</taxon>
        <taxon>Pezizomycotina</taxon>
        <taxon>Dothideomycetes</taxon>
        <taxon>Dothideomycetes incertae sedis</taxon>
        <taxon>Zopfiaceae</taxon>
        <taxon>Zopfia</taxon>
    </lineage>
</organism>
<feature type="compositionally biased region" description="Basic and acidic residues" evidence="1">
    <location>
        <begin position="176"/>
        <end position="199"/>
    </location>
</feature>
<gene>
    <name evidence="2" type="ORF">K469DRAFT_686900</name>
</gene>
<accession>A0A6A6E675</accession>